<dbReference type="AlphaFoldDB" id="A0A0G1D446"/>
<feature type="region of interest" description="Disordered" evidence="8">
    <location>
        <begin position="1"/>
        <end position="25"/>
    </location>
</feature>
<protein>
    <recommendedName>
        <fullName evidence="6 7">Large ribosomal subunit protein uL18</fullName>
    </recommendedName>
</protein>
<evidence type="ECO:0000256" key="8">
    <source>
        <dbReference type="SAM" id="MobiDB-lite"/>
    </source>
</evidence>
<dbReference type="GO" id="GO:0003735">
    <property type="term" value="F:structural constituent of ribosome"/>
    <property type="evidence" value="ECO:0007669"/>
    <property type="project" value="InterPro"/>
</dbReference>
<dbReference type="CDD" id="cd00432">
    <property type="entry name" value="Ribosomal_L18_L5e"/>
    <property type="match status" value="1"/>
</dbReference>
<dbReference type="PATRIC" id="fig|1619039.3.peg.823"/>
<organism evidence="9 10">
    <name type="scientific">Candidatus Magasanikbacteria bacterium GW2011_GWA2_42_32</name>
    <dbReference type="NCBI Taxonomy" id="1619039"/>
    <lineage>
        <taxon>Bacteria</taxon>
        <taxon>Candidatus Magasanikiibacteriota</taxon>
    </lineage>
</organism>
<dbReference type="Gene3D" id="3.30.420.100">
    <property type="match status" value="1"/>
</dbReference>
<evidence type="ECO:0000256" key="5">
    <source>
        <dbReference type="ARBA" id="ARBA00023274"/>
    </source>
</evidence>
<dbReference type="Proteomes" id="UP000034837">
    <property type="component" value="Unassembled WGS sequence"/>
</dbReference>
<keyword evidence="5 7" id="KW-0687">Ribonucleoprotein</keyword>
<evidence type="ECO:0000256" key="4">
    <source>
        <dbReference type="ARBA" id="ARBA00022980"/>
    </source>
</evidence>
<dbReference type="GO" id="GO:0008097">
    <property type="term" value="F:5S rRNA binding"/>
    <property type="evidence" value="ECO:0007669"/>
    <property type="project" value="TreeGrafter"/>
</dbReference>
<reference evidence="9 10" key="1">
    <citation type="journal article" date="2015" name="Nature">
        <title>rRNA introns, odd ribosomes, and small enigmatic genomes across a large radiation of phyla.</title>
        <authorList>
            <person name="Brown C.T."/>
            <person name="Hug L.A."/>
            <person name="Thomas B.C."/>
            <person name="Sharon I."/>
            <person name="Castelle C.J."/>
            <person name="Singh A."/>
            <person name="Wilkins M.J."/>
            <person name="Williams K.H."/>
            <person name="Banfield J.F."/>
        </authorList>
    </citation>
    <scope>NUCLEOTIDE SEQUENCE [LARGE SCALE GENOMIC DNA]</scope>
</reference>
<dbReference type="InterPro" id="IPR057268">
    <property type="entry name" value="Ribosomal_L18"/>
</dbReference>
<evidence type="ECO:0000313" key="10">
    <source>
        <dbReference type="Proteomes" id="UP000034837"/>
    </source>
</evidence>
<evidence type="ECO:0000256" key="6">
    <source>
        <dbReference type="ARBA" id="ARBA00035197"/>
    </source>
</evidence>
<feature type="compositionally biased region" description="Basic residues" evidence="8">
    <location>
        <begin position="1"/>
        <end position="20"/>
    </location>
</feature>
<gene>
    <name evidence="7" type="primary">rplR</name>
    <name evidence="9" type="ORF">UV20_C0006G0071</name>
</gene>
<dbReference type="GO" id="GO:0022625">
    <property type="term" value="C:cytosolic large ribosomal subunit"/>
    <property type="evidence" value="ECO:0007669"/>
    <property type="project" value="TreeGrafter"/>
</dbReference>
<dbReference type="EMBL" id="LCDO01000006">
    <property type="protein sequence ID" value="KKS56788.1"/>
    <property type="molecule type" value="Genomic_DNA"/>
</dbReference>
<dbReference type="InterPro" id="IPR005484">
    <property type="entry name" value="Ribosomal_uL18_bac/plant/anim"/>
</dbReference>
<dbReference type="Pfam" id="PF00861">
    <property type="entry name" value="Ribosomal_L18p"/>
    <property type="match status" value="1"/>
</dbReference>
<dbReference type="GO" id="GO:0006412">
    <property type="term" value="P:translation"/>
    <property type="evidence" value="ECO:0007669"/>
    <property type="project" value="UniProtKB-UniRule"/>
</dbReference>
<evidence type="ECO:0000256" key="2">
    <source>
        <dbReference type="ARBA" id="ARBA00022730"/>
    </source>
</evidence>
<comment type="subunit">
    <text evidence="7">Part of the 50S ribosomal subunit; part of the 5S rRNA/L5/L18/L25 subcomplex. Contacts the 5S and 23S rRNAs.</text>
</comment>
<dbReference type="PANTHER" id="PTHR12899:SF3">
    <property type="entry name" value="LARGE RIBOSOMAL SUBUNIT PROTEIN UL18M"/>
    <property type="match status" value="1"/>
</dbReference>
<dbReference type="InterPro" id="IPR004389">
    <property type="entry name" value="Ribosomal_uL18_bac-type"/>
</dbReference>
<dbReference type="SUPFAM" id="SSF53137">
    <property type="entry name" value="Translational machinery components"/>
    <property type="match status" value="1"/>
</dbReference>
<sequence length="122" mass="13583">MNRIKAKRQKLAKRHARVRSRISGTAEKPRLSVRKSLKYVFLQLIDDERGLTIVSSSSKGLKAEKDNPYKGKSAVSYEAGKELGKKAVEKKIKKICFDRGGYAFQGRVKAVAEGARVAGLEF</sequence>
<name>A0A0G1D446_9BACT</name>
<proteinExistence type="inferred from homology"/>
<accession>A0A0G1D446</accession>
<evidence type="ECO:0000256" key="3">
    <source>
        <dbReference type="ARBA" id="ARBA00022884"/>
    </source>
</evidence>
<keyword evidence="3 7" id="KW-0694">RNA-binding</keyword>
<dbReference type="HAMAP" id="MF_01337_B">
    <property type="entry name" value="Ribosomal_uL18_B"/>
    <property type="match status" value="1"/>
</dbReference>
<dbReference type="PANTHER" id="PTHR12899">
    <property type="entry name" value="39S RIBOSOMAL PROTEIN L18, MITOCHONDRIAL"/>
    <property type="match status" value="1"/>
</dbReference>
<keyword evidence="2 7" id="KW-0699">rRNA-binding</keyword>
<dbReference type="NCBIfam" id="TIGR00060">
    <property type="entry name" value="L18_bact"/>
    <property type="match status" value="1"/>
</dbReference>
<evidence type="ECO:0000313" key="9">
    <source>
        <dbReference type="EMBL" id="KKS56788.1"/>
    </source>
</evidence>
<evidence type="ECO:0000256" key="1">
    <source>
        <dbReference type="ARBA" id="ARBA00007116"/>
    </source>
</evidence>
<keyword evidence="4 7" id="KW-0689">Ribosomal protein</keyword>
<comment type="similarity">
    <text evidence="1 7">Belongs to the universal ribosomal protein uL18 family.</text>
</comment>
<comment type="function">
    <text evidence="7">This is one of the proteins that bind and probably mediate the attachment of the 5S RNA into the large ribosomal subunit, where it forms part of the central protuberance.</text>
</comment>
<evidence type="ECO:0000256" key="7">
    <source>
        <dbReference type="HAMAP-Rule" id="MF_01337"/>
    </source>
</evidence>
<comment type="caution">
    <text evidence="9">The sequence shown here is derived from an EMBL/GenBank/DDBJ whole genome shotgun (WGS) entry which is preliminary data.</text>
</comment>